<dbReference type="AlphaFoldDB" id="A0A937RVN8"/>
<feature type="domain" description="AB hydrolase-1" evidence="1">
    <location>
        <begin position="26"/>
        <end position="173"/>
    </location>
</feature>
<sequence>MPTIRVNGADLHYLHTPGRPTGNPAPTLVCIHGLGTDSLASFYLTLAAPLAAAGVDMLFYDLRGHGNSARPARGYQVGDFVADLDGLLGSLDVRLPVHLIGNSFGGTVAFAFAAAYPDKVASLVSIESEPPTEPWAQRVGEVLEITKQELSRDETYHWISVQFGDHHARLSRQAYRRLAETSMVEEIATGPMLDLTDLSRITVPVLSIIGGDGFQADDPYQLEGLLPDCRTVVIPDQDHSVLVEAHRQVRELLLDWVFSHHPVTAAPGQRT</sequence>
<name>A0A937RVN8_9ACTN</name>
<dbReference type="Proteomes" id="UP000604475">
    <property type="component" value="Unassembled WGS sequence"/>
</dbReference>
<reference evidence="2" key="1">
    <citation type="submission" date="2020-12" db="EMBL/GenBank/DDBJ databases">
        <title>Genomic characterization of non-nitrogen-fixing Frankia strains.</title>
        <authorList>
            <person name="Carlos-Shanley C."/>
            <person name="Guerra T."/>
            <person name="Hahn D."/>
        </authorList>
    </citation>
    <scope>NUCLEOTIDE SEQUENCE</scope>
    <source>
        <strain evidence="2">CN6</strain>
    </source>
</reference>
<evidence type="ECO:0000313" key="2">
    <source>
        <dbReference type="EMBL" id="MBL7633683.1"/>
    </source>
</evidence>
<dbReference type="InterPro" id="IPR029058">
    <property type="entry name" value="AB_hydrolase_fold"/>
</dbReference>
<dbReference type="InterPro" id="IPR050266">
    <property type="entry name" value="AB_hydrolase_sf"/>
</dbReference>
<dbReference type="SUPFAM" id="SSF53474">
    <property type="entry name" value="alpha/beta-Hydrolases"/>
    <property type="match status" value="1"/>
</dbReference>
<dbReference type="EMBL" id="JAEACQ010000393">
    <property type="protein sequence ID" value="MBL7633683.1"/>
    <property type="molecule type" value="Genomic_DNA"/>
</dbReference>
<accession>A0A937RVN8</accession>
<proteinExistence type="predicted"/>
<organism evidence="2 3">
    <name type="scientific">Frankia nepalensis</name>
    <dbReference type="NCBI Taxonomy" id="1836974"/>
    <lineage>
        <taxon>Bacteria</taxon>
        <taxon>Bacillati</taxon>
        <taxon>Actinomycetota</taxon>
        <taxon>Actinomycetes</taxon>
        <taxon>Frankiales</taxon>
        <taxon>Frankiaceae</taxon>
        <taxon>Frankia</taxon>
    </lineage>
</organism>
<dbReference type="PANTHER" id="PTHR43798">
    <property type="entry name" value="MONOACYLGLYCEROL LIPASE"/>
    <property type="match status" value="1"/>
</dbReference>
<dbReference type="GO" id="GO:0016787">
    <property type="term" value="F:hydrolase activity"/>
    <property type="evidence" value="ECO:0007669"/>
    <property type="project" value="UniProtKB-KW"/>
</dbReference>
<dbReference type="RefSeq" id="WP_203004849.1">
    <property type="nucleotide sequence ID" value="NZ_JADWYU010000166.1"/>
</dbReference>
<evidence type="ECO:0000259" key="1">
    <source>
        <dbReference type="Pfam" id="PF00561"/>
    </source>
</evidence>
<keyword evidence="3" id="KW-1185">Reference proteome</keyword>
<dbReference type="PANTHER" id="PTHR43798:SF33">
    <property type="entry name" value="HYDROLASE, PUTATIVE (AFU_ORTHOLOGUE AFUA_2G14860)-RELATED"/>
    <property type="match status" value="1"/>
</dbReference>
<dbReference type="InterPro" id="IPR000073">
    <property type="entry name" value="AB_hydrolase_1"/>
</dbReference>
<keyword evidence="2" id="KW-0378">Hydrolase</keyword>
<protein>
    <submittedName>
        <fullName evidence="2">Alpha/beta hydrolase</fullName>
    </submittedName>
</protein>
<dbReference type="Pfam" id="PF00561">
    <property type="entry name" value="Abhydrolase_1"/>
    <property type="match status" value="1"/>
</dbReference>
<dbReference type="Gene3D" id="3.40.50.1820">
    <property type="entry name" value="alpha/beta hydrolase"/>
    <property type="match status" value="1"/>
</dbReference>
<gene>
    <name evidence="2" type="ORF">I7412_42340</name>
</gene>
<dbReference type="PRINTS" id="PR00111">
    <property type="entry name" value="ABHYDROLASE"/>
</dbReference>
<evidence type="ECO:0000313" key="3">
    <source>
        <dbReference type="Proteomes" id="UP000604475"/>
    </source>
</evidence>
<dbReference type="GO" id="GO:0016020">
    <property type="term" value="C:membrane"/>
    <property type="evidence" value="ECO:0007669"/>
    <property type="project" value="TreeGrafter"/>
</dbReference>
<comment type="caution">
    <text evidence="2">The sequence shown here is derived from an EMBL/GenBank/DDBJ whole genome shotgun (WGS) entry which is preliminary data.</text>
</comment>